<sequence length="168" mass="18452">MHACQKRRLPIQLVAFTKVLLQPEESKGVDLRVELRDLAAYDAKASKSGQWQLERGIYQIFAGSAASADLLQQAELEIEDQAFSYPGRVARSSGPTQACEACVPEVELIQGASLPGRLPVDPFIVFVFAVVYRIPLSVAAACLLVCICWRCCGCCCRKTDKVDDKKES</sequence>
<protein>
    <submittedName>
        <fullName evidence="3">BglB protein</fullName>
    </submittedName>
</protein>
<accession>A0A812NTI6</accession>
<keyword evidence="1" id="KW-0812">Transmembrane</keyword>
<keyword evidence="1" id="KW-1133">Transmembrane helix</keyword>
<feature type="domain" description="Fibronectin type III-like" evidence="2">
    <location>
        <begin position="3"/>
        <end position="66"/>
    </location>
</feature>
<organism evidence="3 4">
    <name type="scientific">Symbiodinium natans</name>
    <dbReference type="NCBI Taxonomy" id="878477"/>
    <lineage>
        <taxon>Eukaryota</taxon>
        <taxon>Sar</taxon>
        <taxon>Alveolata</taxon>
        <taxon>Dinophyceae</taxon>
        <taxon>Suessiales</taxon>
        <taxon>Symbiodiniaceae</taxon>
        <taxon>Symbiodinium</taxon>
    </lineage>
</organism>
<keyword evidence="1" id="KW-0472">Membrane</keyword>
<evidence type="ECO:0000259" key="2">
    <source>
        <dbReference type="SMART" id="SM01217"/>
    </source>
</evidence>
<feature type="transmembrane region" description="Helical" evidence="1">
    <location>
        <begin position="123"/>
        <end position="149"/>
    </location>
</feature>
<dbReference type="SMART" id="SM01217">
    <property type="entry name" value="Fn3_like"/>
    <property type="match status" value="1"/>
</dbReference>
<dbReference type="AlphaFoldDB" id="A0A812NTI6"/>
<dbReference type="InterPro" id="IPR013783">
    <property type="entry name" value="Ig-like_fold"/>
</dbReference>
<dbReference type="InterPro" id="IPR026891">
    <property type="entry name" value="Fn3-like"/>
</dbReference>
<reference evidence="3" key="1">
    <citation type="submission" date="2021-02" db="EMBL/GenBank/DDBJ databases">
        <authorList>
            <person name="Dougan E. K."/>
            <person name="Rhodes N."/>
            <person name="Thang M."/>
            <person name="Chan C."/>
        </authorList>
    </citation>
    <scope>NUCLEOTIDE SEQUENCE</scope>
</reference>
<gene>
    <name evidence="3" type="primary">bglB</name>
    <name evidence="3" type="ORF">SNAT2548_LOCUS17141</name>
</gene>
<evidence type="ECO:0000313" key="3">
    <source>
        <dbReference type="EMBL" id="CAE7327435.1"/>
    </source>
</evidence>
<dbReference type="OrthoDB" id="447221at2759"/>
<name>A0A812NTI6_9DINO</name>
<dbReference type="EMBL" id="CAJNDS010002102">
    <property type="protein sequence ID" value="CAE7327435.1"/>
    <property type="molecule type" value="Genomic_DNA"/>
</dbReference>
<dbReference type="Gene3D" id="2.60.40.10">
    <property type="entry name" value="Immunoglobulins"/>
    <property type="match status" value="1"/>
</dbReference>
<evidence type="ECO:0000256" key="1">
    <source>
        <dbReference type="SAM" id="Phobius"/>
    </source>
</evidence>
<proteinExistence type="predicted"/>
<evidence type="ECO:0000313" key="4">
    <source>
        <dbReference type="Proteomes" id="UP000604046"/>
    </source>
</evidence>
<dbReference type="Proteomes" id="UP000604046">
    <property type="component" value="Unassembled WGS sequence"/>
</dbReference>
<dbReference type="Pfam" id="PF14310">
    <property type="entry name" value="Fn3-like"/>
    <property type="match status" value="1"/>
</dbReference>
<keyword evidence="4" id="KW-1185">Reference proteome</keyword>
<comment type="caution">
    <text evidence="3">The sequence shown here is derived from an EMBL/GenBank/DDBJ whole genome shotgun (WGS) entry which is preliminary data.</text>
</comment>